<proteinExistence type="inferred from homology"/>
<keyword evidence="13" id="KW-1185">Reference proteome</keyword>
<evidence type="ECO:0000259" key="11">
    <source>
        <dbReference type="Pfam" id="PF02880"/>
    </source>
</evidence>
<evidence type="ECO:0000256" key="5">
    <source>
        <dbReference type="ARBA" id="ARBA00022842"/>
    </source>
</evidence>
<dbReference type="RefSeq" id="WP_267624679.1">
    <property type="nucleotide sequence ID" value="NZ_JAODIW010000009.1"/>
</dbReference>
<dbReference type="InterPro" id="IPR024086">
    <property type="entry name" value="GlmM_arc-type"/>
</dbReference>
<evidence type="ECO:0000259" key="10">
    <source>
        <dbReference type="Pfam" id="PF02879"/>
    </source>
</evidence>
<evidence type="ECO:0000259" key="9">
    <source>
        <dbReference type="Pfam" id="PF02878"/>
    </source>
</evidence>
<dbReference type="NCBIfam" id="TIGR03990">
    <property type="entry name" value="Arch_GlmM"/>
    <property type="match status" value="1"/>
</dbReference>
<feature type="domain" description="Alpha-D-phosphohexomutase C-terminal" evidence="8">
    <location>
        <begin position="373"/>
        <end position="435"/>
    </location>
</feature>
<dbReference type="SUPFAM" id="SSF53738">
    <property type="entry name" value="Phosphoglucomutase, first 3 domains"/>
    <property type="match status" value="3"/>
</dbReference>
<dbReference type="PROSITE" id="PS00710">
    <property type="entry name" value="PGM_PMM"/>
    <property type="match status" value="1"/>
</dbReference>
<dbReference type="InterPro" id="IPR036900">
    <property type="entry name" value="A-D-PHexomutase_C_sf"/>
</dbReference>
<evidence type="ECO:0000313" key="12">
    <source>
        <dbReference type="EMBL" id="MFC4357941.1"/>
    </source>
</evidence>
<keyword evidence="3" id="KW-0597">Phosphoprotein</keyword>
<evidence type="ECO:0000313" key="13">
    <source>
        <dbReference type="Proteomes" id="UP001595921"/>
    </source>
</evidence>
<dbReference type="Proteomes" id="UP001595921">
    <property type="component" value="Unassembled WGS sequence"/>
</dbReference>
<dbReference type="PANTHER" id="PTHR42946">
    <property type="entry name" value="PHOSPHOHEXOSE MUTASE"/>
    <property type="match status" value="1"/>
</dbReference>
<dbReference type="Pfam" id="PF00408">
    <property type="entry name" value="PGM_PMM_IV"/>
    <property type="match status" value="1"/>
</dbReference>
<comment type="cofactor">
    <cofactor evidence="1">
        <name>Mg(2+)</name>
        <dbReference type="ChEBI" id="CHEBI:18420"/>
    </cofactor>
</comment>
<evidence type="ECO:0000256" key="6">
    <source>
        <dbReference type="ARBA" id="ARBA00023235"/>
    </source>
</evidence>
<dbReference type="PRINTS" id="PR00509">
    <property type="entry name" value="PGMPMM"/>
</dbReference>
<name>A0ABD5PAP9_9EURY</name>
<organism evidence="12 13">
    <name type="scientific">Halobium salinum</name>
    <dbReference type="NCBI Taxonomy" id="1364940"/>
    <lineage>
        <taxon>Archaea</taxon>
        <taxon>Methanobacteriati</taxon>
        <taxon>Methanobacteriota</taxon>
        <taxon>Stenosarchaea group</taxon>
        <taxon>Halobacteria</taxon>
        <taxon>Halobacteriales</taxon>
        <taxon>Haloferacaceae</taxon>
        <taxon>Halobium</taxon>
    </lineage>
</organism>
<evidence type="ECO:0000259" key="8">
    <source>
        <dbReference type="Pfam" id="PF00408"/>
    </source>
</evidence>
<dbReference type="InterPro" id="IPR016066">
    <property type="entry name" value="A-D-PHexomutase_CS"/>
</dbReference>
<reference evidence="12 13" key="1">
    <citation type="journal article" date="2019" name="Int. J. Syst. Evol. Microbiol.">
        <title>The Global Catalogue of Microorganisms (GCM) 10K type strain sequencing project: providing services to taxonomists for standard genome sequencing and annotation.</title>
        <authorList>
            <consortium name="The Broad Institute Genomics Platform"/>
            <consortium name="The Broad Institute Genome Sequencing Center for Infectious Disease"/>
            <person name="Wu L."/>
            <person name="Ma J."/>
        </authorList>
    </citation>
    <scope>NUCLEOTIDE SEQUENCE [LARGE SCALE GENOMIC DNA]</scope>
    <source>
        <strain evidence="12 13">CGMCC 1.12553</strain>
    </source>
</reference>
<protein>
    <submittedName>
        <fullName evidence="12">Phosphoglucosamine mutase</fullName>
        <ecNumber evidence="12">5.4.2.10</ecNumber>
    </submittedName>
</protein>
<comment type="caution">
    <text evidence="12">The sequence shown here is derived from an EMBL/GenBank/DDBJ whole genome shotgun (WGS) entry which is preliminary data.</text>
</comment>
<dbReference type="GO" id="GO:0046872">
    <property type="term" value="F:metal ion binding"/>
    <property type="evidence" value="ECO:0007669"/>
    <property type="project" value="UniProtKB-KW"/>
</dbReference>
<dbReference type="GO" id="GO:0008966">
    <property type="term" value="F:phosphoglucosamine mutase activity"/>
    <property type="evidence" value="ECO:0007669"/>
    <property type="project" value="UniProtKB-EC"/>
</dbReference>
<dbReference type="Pfam" id="PF02879">
    <property type="entry name" value="PGM_PMM_II"/>
    <property type="match status" value="1"/>
</dbReference>
<evidence type="ECO:0000256" key="7">
    <source>
        <dbReference type="RuleBase" id="RU004326"/>
    </source>
</evidence>
<dbReference type="AlphaFoldDB" id="A0ABD5PAP9"/>
<dbReference type="InterPro" id="IPR050060">
    <property type="entry name" value="Phosphoglucosamine_mutase"/>
</dbReference>
<dbReference type="InterPro" id="IPR005841">
    <property type="entry name" value="Alpha-D-phosphohexomutase_SF"/>
</dbReference>
<evidence type="ECO:0000256" key="4">
    <source>
        <dbReference type="ARBA" id="ARBA00022723"/>
    </source>
</evidence>
<evidence type="ECO:0000256" key="2">
    <source>
        <dbReference type="ARBA" id="ARBA00010231"/>
    </source>
</evidence>
<dbReference type="InterPro" id="IPR005844">
    <property type="entry name" value="A-D-PHexomutase_a/b/a-I"/>
</dbReference>
<dbReference type="InterPro" id="IPR005846">
    <property type="entry name" value="A-D-PHexomutase_a/b/a-III"/>
</dbReference>
<feature type="domain" description="Alpha-D-phosphohexomutase alpha/beta/alpha" evidence="10">
    <location>
        <begin position="148"/>
        <end position="250"/>
    </location>
</feature>
<dbReference type="InterPro" id="IPR005845">
    <property type="entry name" value="A-D-PHexomutase_a/b/a-II"/>
</dbReference>
<dbReference type="InterPro" id="IPR005843">
    <property type="entry name" value="A-D-PHexomutase_C"/>
</dbReference>
<accession>A0ABD5PAP9</accession>
<feature type="domain" description="Alpha-D-phosphohexomutase alpha/beta/alpha" evidence="9">
    <location>
        <begin position="2"/>
        <end position="127"/>
    </location>
</feature>
<dbReference type="Pfam" id="PF02878">
    <property type="entry name" value="PGM_PMM_I"/>
    <property type="match status" value="1"/>
</dbReference>
<keyword evidence="5 7" id="KW-0460">Magnesium</keyword>
<gene>
    <name evidence="12" type="primary">glmM</name>
    <name evidence="12" type="ORF">ACFO0N_08255</name>
</gene>
<evidence type="ECO:0000256" key="1">
    <source>
        <dbReference type="ARBA" id="ARBA00001946"/>
    </source>
</evidence>
<dbReference type="InterPro" id="IPR016055">
    <property type="entry name" value="A-D-PHexomutase_a/b/a-I/II/III"/>
</dbReference>
<evidence type="ECO:0000256" key="3">
    <source>
        <dbReference type="ARBA" id="ARBA00022553"/>
    </source>
</evidence>
<dbReference type="EC" id="5.4.2.10" evidence="12"/>
<keyword evidence="6 12" id="KW-0413">Isomerase</keyword>
<dbReference type="EMBL" id="JBHSDS010000005">
    <property type="protein sequence ID" value="MFC4357941.1"/>
    <property type="molecule type" value="Genomic_DNA"/>
</dbReference>
<feature type="domain" description="Alpha-D-phosphohexomutase alpha/beta/alpha" evidence="11">
    <location>
        <begin position="254"/>
        <end position="360"/>
    </location>
</feature>
<dbReference type="Gene3D" id="3.40.120.10">
    <property type="entry name" value="Alpha-D-Glucose-1,6-Bisphosphate, subunit A, domain 3"/>
    <property type="match status" value="3"/>
</dbReference>
<dbReference type="CDD" id="cd03087">
    <property type="entry name" value="PGM_like1"/>
    <property type="match status" value="1"/>
</dbReference>
<keyword evidence="4 7" id="KW-0479">Metal-binding</keyword>
<dbReference type="SUPFAM" id="SSF55957">
    <property type="entry name" value="Phosphoglucomutase, C-terminal domain"/>
    <property type="match status" value="1"/>
</dbReference>
<comment type="similarity">
    <text evidence="2 7">Belongs to the phosphohexose mutase family.</text>
</comment>
<dbReference type="Pfam" id="PF02880">
    <property type="entry name" value="PGM_PMM_III"/>
    <property type="match status" value="1"/>
</dbReference>
<dbReference type="Gene3D" id="3.30.310.50">
    <property type="entry name" value="Alpha-D-phosphohexomutase, C-terminal domain"/>
    <property type="match status" value="1"/>
</dbReference>
<sequence length="448" mass="46795">MFGTSGIRGTVGEEVTADLALAVGRAVASEGAETVVVGRDPRESGELLAAAASAGARECGATVLDAGMVSTPALARAVGREDADAGIMLTASHNPAPDNGLKLWNPSGQAFDTAQQEAIERRIGTEDYDLRAWDGIGEERDLPGVTDRHVDALVDAVAGTEEAEQPLAGLTVAVDVGNGAGGATADALTRLGAHVYTLNAQPDGSFPSRPSEPTGDNCQALREFVAGTDADLGVAHDGDADRMRACTESGRFVDGNVNLALFAGAVAREGTRVAAPLNVSLAVEDALEAKGASLTRTRVGDVFVAEAATDDDVVFGGEESGAWIWPDETLCPDGPLAACRLAALVAREGSLDALVDGVETYPHLYEVLETDRKRELMAAVEDLVRAEFDADRISAIDGVHVRTDDGWFMIRASGTEPKIRYRAEARDEADARRLLEVAKGFLGDAGDR</sequence>
<dbReference type="PANTHER" id="PTHR42946:SF6">
    <property type="entry name" value="PHOSPHOGLUCOSAMINE MUTASE-RELATED"/>
    <property type="match status" value="1"/>
</dbReference>